<dbReference type="EMBL" id="LT984806">
    <property type="protein sequence ID" value="SPD48537.1"/>
    <property type="molecule type" value="Genomic_DNA"/>
</dbReference>
<name>A0A375HDZ1_9BURK</name>
<proteinExistence type="predicted"/>
<dbReference type="Proteomes" id="UP000255168">
    <property type="component" value="Chromosome I"/>
</dbReference>
<reference evidence="1 2" key="1">
    <citation type="submission" date="2018-01" db="EMBL/GenBank/DDBJ databases">
        <authorList>
            <person name="Clerissi C."/>
        </authorList>
    </citation>
    <scope>NUCLEOTIDE SEQUENCE [LARGE SCALE GENOMIC DNA]</scope>
    <source>
        <strain evidence="1">Cupriavidus taiwanensis STM 6160</strain>
    </source>
</reference>
<gene>
    <name evidence="1" type="ORF">CBM2607_20531</name>
</gene>
<evidence type="ECO:0000313" key="2">
    <source>
        <dbReference type="Proteomes" id="UP000255168"/>
    </source>
</evidence>
<organism evidence="1 2">
    <name type="scientific">Cupriavidus neocaledonicus</name>
    <dbReference type="NCBI Taxonomy" id="1040979"/>
    <lineage>
        <taxon>Bacteria</taxon>
        <taxon>Pseudomonadati</taxon>
        <taxon>Pseudomonadota</taxon>
        <taxon>Betaproteobacteria</taxon>
        <taxon>Burkholderiales</taxon>
        <taxon>Burkholderiaceae</taxon>
        <taxon>Cupriavidus</taxon>
    </lineage>
</organism>
<dbReference type="AlphaFoldDB" id="A0A375HDZ1"/>
<sequence length="98" mass="11424">MRRDAWRHRLTCRLRCNAAISCACQGNGAIMQRCIAFAHGCWKPRARIPPGRMPNYSLHDYLYAEDESLHPSYESVTPQYQNNGCLSHIYLRLHPYDE</sequence>
<protein>
    <submittedName>
        <fullName evidence="1">Uncharacterized protein</fullName>
    </submittedName>
</protein>
<accession>A0A375HDZ1</accession>
<evidence type="ECO:0000313" key="1">
    <source>
        <dbReference type="EMBL" id="SPD48537.1"/>
    </source>
</evidence>